<dbReference type="InterPro" id="IPR011989">
    <property type="entry name" value="ARM-like"/>
</dbReference>
<dbReference type="SUPFAM" id="SSF56399">
    <property type="entry name" value="ADP-ribosylation"/>
    <property type="match status" value="1"/>
</dbReference>
<dbReference type="InterPro" id="IPR012317">
    <property type="entry name" value="Poly(ADP-ribose)pol_cat_dom"/>
</dbReference>
<organism evidence="2 4">
    <name type="scientific">Rotaria magnacalcarata</name>
    <dbReference type="NCBI Taxonomy" id="392030"/>
    <lineage>
        <taxon>Eukaryota</taxon>
        <taxon>Metazoa</taxon>
        <taxon>Spiralia</taxon>
        <taxon>Gnathifera</taxon>
        <taxon>Rotifera</taxon>
        <taxon>Eurotatoria</taxon>
        <taxon>Bdelloidea</taxon>
        <taxon>Philodinida</taxon>
        <taxon>Philodinidae</taxon>
        <taxon>Rotaria</taxon>
    </lineage>
</organism>
<dbReference type="Proteomes" id="UP000676336">
    <property type="component" value="Unassembled WGS sequence"/>
</dbReference>
<dbReference type="Pfam" id="PF00644">
    <property type="entry name" value="PARP"/>
    <property type="match status" value="1"/>
</dbReference>
<dbReference type="InterPro" id="IPR013083">
    <property type="entry name" value="Znf_RING/FYVE/PHD"/>
</dbReference>
<dbReference type="GO" id="GO:0003950">
    <property type="term" value="F:NAD+ poly-ADP-ribosyltransferase activity"/>
    <property type="evidence" value="ECO:0007669"/>
    <property type="project" value="InterPro"/>
</dbReference>
<reference evidence="2" key="1">
    <citation type="submission" date="2021-02" db="EMBL/GenBank/DDBJ databases">
        <authorList>
            <person name="Nowell W R."/>
        </authorList>
    </citation>
    <scope>NUCLEOTIDE SEQUENCE</scope>
</reference>
<accession>A0A816SWP6</accession>
<proteinExistence type="predicted"/>
<dbReference type="EMBL" id="CAJNRE010010362">
    <property type="protein sequence ID" value="CAF2090045.1"/>
    <property type="molecule type" value="Genomic_DNA"/>
</dbReference>
<dbReference type="Gene3D" id="3.90.228.10">
    <property type="match status" value="1"/>
</dbReference>
<name>A0A816SWP6_9BILA</name>
<sequence>MAKAFIASAIGLNTNLRESLICSIHRGLLSHPMILPCKGKHRLCKECMSELIGTQQRITCPECREAYTVPLNWANDWFDRVLNDVTSTLCTNETDINQKIIKFVQESYSRYGPQEGKLHIKSVELVSNARLKAAFEKRKSTIGKPDVVTLLHGTTRKAALSISGQGFRIPTSFDRNPESGTEGQLKFGKAIYFAEAKKATEYGTDTLVLTDCILGYVQEKNESELQLTPEIMQRRGYNTIHYVNFGEGSGNQEWAIYKVEQCYPLCIIDYEILDANRASEQKLVKQINKMNHLTPDWTILHKALTGTDNQCKEALRFIGDAGSKGTQQASRLMYSLLQCLTKNQINSLLYRTNETIRILFLRALWQTGRRDHNLQLYIHDALDWSLLCESLYSSYADVSWRACGVITNIAAVVVDVRHLLVSFDILNQLMYLLKRAVQFNDKTCILTVLNLLANIAATEHCVMKQKKDILDYVNGHLLDHPDEEIEEAGNRLFCNIIGQGTMSADWQRGGYKSTVMAPTIQ</sequence>
<dbReference type="EMBL" id="CAJOBI010005886">
    <property type="protein sequence ID" value="CAF4045213.1"/>
    <property type="molecule type" value="Genomic_DNA"/>
</dbReference>
<dbReference type="Gene3D" id="3.30.40.10">
    <property type="entry name" value="Zinc/RING finger domain, C3HC4 (zinc finger)"/>
    <property type="match status" value="1"/>
</dbReference>
<feature type="domain" description="PARP catalytic" evidence="1">
    <location>
        <begin position="105"/>
        <end position="205"/>
    </location>
</feature>
<evidence type="ECO:0000313" key="4">
    <source>
        <dbReference type="Proteomes" id="UP000663824"/>
    </source>
</evidence>
<evidence type="ECO:0000259" key="1">
    <source>
        <dbReference type="Pfam" id="PF00644"/>
    </source>
</evidence>
<dbReference type="Proteomes" id="UP000663824">
    <property type="component" value="Unassembled WGS sequence"/>
</dbReference>
<evidence type="ECO:0000313" key="3">
    <source>
        <dbReference type="EMBL" id="CAF4045213.1"/>
    </source>
</evidence>
<dbReference type="AlphaFoldDB" id="A0A816SWP6"/>
<comment type="caution">
    <text evidence="2">The sequence shown here is derived from an EMBL/GenBank/DDBJ whole genome shotgun (WGS) entry which is preliminary data.</text>
</comment>
<gene>
    <name evidence="2" type="ORF">MBJ925_LOCUS20166</name>
    <name evidence="3" type="ORF">SMN809_LOCUS14338</name>
</gene>
<protein>
    <recommendedName>
        <fullName evidence="1">PARP catalytic domain-containing protein</fullName>
    </recommendedName>
</protein>
<dbReference type="Gene3D" id="1.25.10.10">
    <property type="entry name" value="Leucine-rich Repeat Variant"/>
    <property type="match status" value="1"/>
</dbReference>
<dbReference type="InterPro" id="IPR016024">
    <property type="entry name" value="ARM-type_fold"/>
</dbReference>
<evidence type="ECO:0000313" key="2">
    <source>
        <dbReference type="EMBL" id="CAF2090045.1"/>
    </source>
</evidence>
<dbReference type="SUPFAM" id="SSF57850">
    <property type="entry name" value="RING/U-box"/>
    <property type="match status" value="1"/>
</dbReference>
<dbReference type="SUPFAM" id="SSF48371">
    <property type="entry name" value="ARM repeat"/>
    <property type="match status" value="1"/>
</dbReference>